<gene>
    <name evidence="1" type="ORF">WCD58_03140</name>
</gene>
<dbReference type="InterPro" id="IPR011990">
    <property type="entry name" value="TPR-like_helical_dom_sf"/>
</dbReference>
<dbReference type="EMBL" id="JBBEGM010000001">
    <property type="protein sequence ID" value="MEJ2860132.1"/>
    <property type="molecule type" value="Genomic_DNA"/>
</dbReference>
<accession>A0ABU8LYD8</accession>
<sequence length="490" mass="54073">MDSHAPTPADDSHEDSRPWCDRLQEWREITMGWSVSTFLEHFTYHAGHLGEYKKDRLVEATAKDVWRWESGATPSIHAQTRRILTAMGAPLPAHRRRAKMTSKSPVPILVAPPQTRDDADWEGVPEHAADLIGHVTRKDLLLNRRDLGRLFATVLVGGPLLDRLERWLSAPQLPGRAVAAAPTSIGYQEVGELENAARVFRNWDDQYGGGLRRKAVIGQLNEVSDLLQEHHPADIGRRLHGVVAELSETAAMMSWDTGHQAVAQRYYLMALHAARTADDPAFSANVLAGMARQLLYLGEPGDALELVRLAQKEADGRATPSVVSMLHTREAWALSAMGRRTGFDRATAAAEDTLTGAHGDEPHWIQYYDIAELHGTTGGRLLEVAYKQPEFADQAAERITAAIEARRAGRLRSSALDEIGLAEASLIRGDFDEATRIGNEALDITEQTSSDRVRVQLGQLQSLAERIPAQALANLRERMTSVLATPSFKD</sequence>
<organism evidence="1 2">
    <name type="scientific">Actinomycetospora flava</name>
    <dbReference type="NCBI Taxonomy" id="3129232"/>
    <lineage>
        <taxon>Bacteria</taxon>
        <taxon>Bacillati</taxon>
        <taxon>Actinomycetota</taxon>
        <taxon>Actinomycetes</taxon>
        <taxon>Pseudonocardiales</taxon>
        <taxon>Pseudonocardiaceae</taxon>
        <taxon>Actinomycetospora</taxon>
    </lineage>
</organism>
<dbReference type="Gene3D" id="1.25.40.10">
    <property type="entry name" value="Tetratricopeptide repeat domain"/>
    <property type="match status" value="1"/>
</dbReference>
<protein>
    <recommendedName>
        <fullName evidence="3">Transcriptional regulator</fullName>
    </recommendedName>
</protein>
<evidence type="ECO:0000313" key="1">
    <source>
        <dbReference type="EMBL" id="MEJ2860132.1"/>
    </source>
</evidence>
<dbReference type="RefSeq" id="WP_337699384.1">
    <property type="nucleotide sequence ID" value="NZ_JBBEGM010000001.1"/>
</dbReference>
<name>A0ABU8LYD8_9PSEU</name>
<evidence type="ECO:0000313" key="2">
    <source>
        <dbReference type="Proteomes" id="UP001369736"/>
    </source>
</evidence>
<evidence type="ECO:0008006" key="3">
    <source>
        <dbReference type="Google" id="ProtNLM"/>
    </source>
</evidence>
<dbReference type="Proteomes" id="UP001369736">
    <property type="component" value="Unassembled WGS sequence"/>
</dbReference>
<reference evidence="1 2" key="1">
    <citation type="submission" date="2024-03" db="EMBL/GenBank/DDBJ databases">
        <title>Actinomycetospora sp. OC33-EN07, a novel actinomycete isolated from wild orchid (Aerides multiflora).</title>
        <authorList>
            <person name="Suriyachadkun C."/>
        </authorList>
    </citation>
    <scope>NUCLEOTIDE SEQUENCE [LARGE SCALE GENOMIC DNA]</scope>
    <source>
        <strain evidence="1 2">OC33-EN07</strain>
    </source>
</reference>
<dbReference type="SUPFAM" id="SSF48452">
    <property type="entry name" value="TPR-like"/>
    <property type="match status" value="1"/>
</dbReference>
<proteinExistence type="predicted"/>
<keyword evidence="2" id="KW-1185">Reference proteome</keyword>
<comment type="caution">
    <text evidence="1">The sequence shown here is derived from an EMBL/GenBank/DDBJ whole genome shotgun (WGS) entry which is preliminary data.</text>
</comment>